<feature type="region of interest" description="Disordered" evidence="1">
    <location>
        <begin position="100"/>
        <end position="241"/>
    </location>
</feature>
<dbReference type="OrthoDB" id="10064551at2759"/>
<name>A0A9Q1BPJ5_HOLLE</name>
<dbReference type="EMBL" id="JAIZAY010000013">
    <property type="protein sequence ID" value="KAJ8030430.1"/>
    <property type="molecule type" value="Genomic_DNA"/>
</dbReference>
<dbReference type="GO" id="GO:0005634">
    <property type="term" value="C:nucleus"/>
    <property type="evidence" value="ECO:0007669"/>
    <property type="project" value="TreeGrafter"/>
</dbReference>
<keyword evidence="3" id="KW-1185">Reference proteome</keyword>
<dbReference type="GO" id="GO:0006357">
    <property type="term" value="P:regulation of transcription by RNA polymerase II"/>
    <property type="evidence" value="ECO:0007669"/>
    <property type="project" value="InterPro"/>
</dbReference>
<dbReference type="CDD" id="cd21936">
    <property type="entry name" value="ZIP_TSC22D"/>
    <property type="match status" value="1"/>
</dbReference>
<accession>A0A9Q1BPJ5</accession>
<feature type="compositionally biased region" description="Polar residues" evidence="1">
    <location>
        <begin position="350"/>
        <end position="381"/>
    </location>
</feature>
<evidence type="ECO:0000313" key="3">
    <source>
        <dbReference type="Proteomes" id="UP001152320"/>
    </source>
</evidence>
<dbReference type="Proteomes" id="UP001152320">
    <property type="component" value="Chromosome 13"/>
</dbReference>
<feature type="region of interest" description="Disordered" evidence="1">
    <location>
        <begin position="1"/>
        <end position="88"/>
    </location>
</feature>
<proteinExistence type="predicted"/>
<feature type="compositionally biased region" description="Low complexity" evidence="1">
    <location>
        <begin position="322"/>
        <end position="331"/>
    </location>
</feature>
<feature type="compositionally biased region" description="Polar residues" evidence="1">
    <location>
        <begin position="332"/>
        <end position="343"/>
    </location>
</feature>
<dbReference type="PANTHER" id="PTHR46745:SF1">
    <property type="entry name" value="TSC22 DOMAIN FAMILY PROTEIN 1"/>
    <property type="match status" value="1"/>
</dbReference>
<sequence>MADGINTAHQYNGREERSDSGLRSDQESDAEGQVGTSSQNLKGSRPKRSAFQITSVVTKNKDNNHGADDIDSQDELEESRVEEASSSEILDVSNLSRASLNSDAERSFDDTVPCVSLPDRTAIPPDVGNTEDNASNDGAAEMNGNGPSRFRVVKVPNPEPVKRGRWTCKDFPSETNQGQMVQERAEPGKENVHSGNSSAASSVHYVPGENATDPSAGLSVDEKSSRKRSSVSRQTSLRKSSVLDDIKNMIAGDESKADAEESAASAGAIDNKIEQAMDIVKGHLLMAVREEVEVLKEQISELLDANEKLREENTRLRKEKGSSQSGSQLLQHMSTSAQESQYQGIPPNPATQMHTPSSYHQHSLPGQQQQQMPSSTSTGAPTEQPHYQQPPAHHHHPQAQSVESAAQPQYQHIPDTSVVDQTTYTHAIPSQPSTVTTNTEQYHQAPGQPLQEGQYPIQQQVTTTPSSLSKSLTRSLNQSQYQHGPPMGMPHASSDQGQYQAVQPHHQIGASQEHSQAVPPAGAIPHTQHGTTQPRIPHSQGERQGHL</sequence>
<feature type="region of interest" description="Disordered" evidence="1">
    <location>
        <begin position="428"/>
        <end position="547"/>
    </location>
</feature>
<dbReference type="Gene3D" id="1.20.5.490">
    <property type="entry name" value="Single helix bin"/>
    <property type="match status" value="1"/>
</dbReference>
<feature type="compositionally biased region" description="Basic and acidic residues" evidence="1">
    <location>
        <begin position="12"/>
        <end position="26"/>
    </location>
</feature>
<feature type="compositionally biased region" description="Basic and acidic residues" evidence="1">
    <location>
        <begin position="59"/>
        <end position="68"/>
    </location>
</feature>
<dbReference type="GO" id="GO:0008284">
    <property type="term" value="P:positive regulation of cell population proliferation"/>
    <property type="evidence" value="ECO:0007669"/>
    <property type="project" value="TreeGrafter"/>
</dbReference>
<feature type="compositionally biased region" description="Low complexity" evidence="1">
    <location>
        <begin position="462"/>
        <end position="476"/>
    </location>
</feature>
<reference evidence="2" key="1">
    <citation type="submission" date="2021-10" db="EMBL/GenBank/DDBJ databases">
        <title>Tropical sea cucumber genome reveals ecological adaptation and Cuvierian tubules defense mechanism.</title>
        <authorList>
            <person name="Chen T."/>
        </authorList>
    </citation>
    <scope>NUCLEOTIDE SEQUENCE</scope>
    <source>
        <strain evidence="2">Nanhai2018</strain>
        <tissue evidence="2">Muscle</tissue>
    </source>
</reference>
<dbReference type="Pfam" id="PF01166">
    <property type="entry name" value="TSC22"/>
    <property type="match status" value="1"/>
</dbReference>
<gene>
    <name evidence="2" type="ORF">HOLleu_26862</name>
</gene>
<dbReference type="GO" id="GO:0043066">
    <property type="term" value="P:negative regulation of apoptotic process"/>
    <property type="evidence" value="ECO:0007669"/>
    <property type="project" value="TreeGrafter"/>
</dbReference>
<feature type="region of interest" description="Disordered" evidence="1">
    <location>
        <begin position="313"/>
        <end position="408"/>
    </location>
</feature>
<feature type="compositionally biased region" description="Basic and acidic residues" evidence="1">
    <location>
        <begin position="183"/>
        <end position="192"/>
    </location>
</feature>
<protein>
    <submittedName>
        <fullName evidence="2">TSC22 domain family protein 1</fullName>
    </submittedName>
</protein>
<organism evidence="2 3">
    <name type="scientific">Holothuria leucospilota</name>
    <name type="common">Black long sea cucumber</name>
    <name type="synonym">Mertensiothuria leucospilota</name>
    <dbReference type="NCBI Taxonomy" id="206669"/>
    <lineage>
        <taxon>Eukaryota</taxon>
        <taxon>Metazoa</taxon>
        <taxon>Echinodermata</taxon>
        <taxon>Eleutherozoa</taxon>
        <taxon>Echinozoa</taxon>
        <taxon>Holothuroidea</taxon>
        <taxon>Aspidochirotacea</taxon>
        <taxon>Aspidochirotida</taxon>
        <taxon>Holothuriidae</taxon>
        <taxon>Holothuria</taxon>
    </lineage>
</organism>
<dbReference type="InterPro" id="IPR000580">
    <property type="entry name" value="TSC22/Bun"/>
</dbReference>
<evidence type="ECO:0000256" key="1">
    <source>
        <dbReference type="SAM" id="MobiDB-lite"/>
    </source>
</evidence>
<evidence type="ECO:0000313" key="2">
    <source>
        <dbReference type="EMBL" id="KAJ8030430.1"/>
    </source>
</evidence>
<dbReference type="PANTHER" id="PTHR46745">
    <property type="entry name" value="TSC22 DOMAIN FAMILY PROTEIN 1"/>
    <property type="match status" value="1"/>
</dbReference>
<feature type="compositionally biased region" description="Polar residues" evidence="1">
    <location>
        <begin position="428"/>
        <end position="442"/>
    </location>
</feature>
<dbReference type="GO" id="GO:0005829">
    <property type="term" value="C:cytosol"/>
    <property type="evidence" value="ECO:0007669"/>
    <property type="project" value="TreeGrafter"/>
</dbReference>
<dbReference type="AlphaFoldDB" id="A0A9Q1BPJ5"/>
<comment type="caution">
    <text evidence="2">The sequence shown here is derived from an EMBL/GenBank/DDBJ whole genome shotgun (WGS) entry which is preliminary data.</text>
</comment>
<dbReference type="SUPFAM" id="SSF58026">
    <property type="entry name" value="Delta-sleep-inducing peptide immunoreactive peptide"/>
    <property type="match status" value="1"/>
</dbReference>